<protein>
    <submittedName>
        <fullName evidence="2">Uncharacterized protein</fullName>
    </submittedName>
</protein>
<reference evidence="2 3" key="1">
    <citation type="submission" date="2015-04" db="EMBL/GenBank/DDBJ databases">
        <title>Lasius niger genome sequencing.</title>
        <authorList>
            <person name="Konorov E.A."/>
            <person name="Nikitin M.A."/>
            <person name="Kirill M.V."/>
            <person name="Chang P."/>
        </authorList>
    </citation>
    <scope>NUCLEOTIDE SEQUENCE [LARGE SCALE GENOMIC DNA]</scope>
    <source>
        <tissue evidence="2">Whole</tissue>
    </source>
</reference>
<keyword evidence="3" id="KW-1185">Reference proteome</keyword>
<dbReference type="Proteomes" id="UP000036403">
    <property type="component" value="Unassembled WGS sequence"/>
</dbReference>
<dbReference type="AlphaFoldDB" id="A0A0J7K094"/>
<comment type="caution">
    <text evidence="2">The sequence shown here is derived from an EMBL/GenBank/DDBJ whole genome shotgun (WGS) entry which is preliminary data.</text>
</comment>
<gene>
    <name evidence="2" type="ORF">RF55_18906</name>
</gene>
<keyword evidence="1" id="KW-0812">Transmembrane</keyword>
<keyword evidence="1" id="KW-1133">Transmembrane helix</keyword>
<sequence length="92" mass="10343">MLGLDMKPILISGILLLLLTSIGMLSYVMWAMSRSKKYKIDTDPATKVMTVKDDGVGDDAPTFWTEKKFWMYTPNVLQILSVVLAGILIYVK</sequence>
<evidence type="ECO:0000256" key="1">
    <source>
        <dbReference type="SAM" id="Phobius"/>
    </source>
</evidence>
<accession>A0A0J7K094</accession>
<name>A0A0J7K094_LASNI</name>
<evidence type="ECO:0000313" key="2">
    <source>
        <dbReference type="EMBL" id="KMQ83863.1"/>
    </source>
</evidence>
<evidence type="ECO:0000313" key="3">
    <source>
        <dbReference type="Proteomes" id="UP000036403"/>
    </source>
</evidence>
<keyword evidence="1" id="KW-0472">Membrane</keyword>
<organism evidence="2 3">
    <name type="scientific">Lasius niger</name>
    <name type="common">Black garden ant</name>
    <dbReference type="NCBI Taxonomy" id="67767"/>
    <lineage>
        <taxon>Eukaryota</taxon>
        <taxon>Metazoa</taxon>
        <taxon>Ecdysozoa</taxon>
        <taxon>Arthropoda</taxon>
        <taxon>Hexapoda</taxon>
        <taxon>Insecta</taxon>
        <taxon>Pterygota</taxon>
        <taxon>Neoptera</taxon>
        <taxon>Endopterygota</taxon>
        <taxon>Hymenoptera</taxon>
        <taxon>Apocrita</taxon>
        <taxon>Aculeata</taxon>
        <taxon>Formicoidea</taxon>
        <taxon>Formicidae</taxon>
        <taxon>Formicinae</taxon>
        <taxon>Lasius</taxon>
        <taxon>Lasius</taxon>
    </lineage>
</organism>
<feature type="transmembrane region" description="Helical" evidence="1">
    <location>
        <begin position="9"/>
        <end position="30"/>
    </location>
</feature>
<dbReference type="EMBL" id="LBMM01018145">
    <property type="protein sequence ID" value="KMQ83863.1"/>
    <property type="molecule type" value="Genomic_DNA"/>
</dbReference>
<feature type="transmembrane region" description="Helical" evidence="1">
    <location>
        <begin position="69"/>
        <end position="91"/>
    </location>
</feature>
<proteinExistence type="predicted"/>
<dbReference type="PaxDb" id="67767-A0A0J7K094"/>